<proteinExistence type="predicted"/>
<protein>
    <recommendedName>
        <fullName evidence="7">SH3b domain-containing protein</fullName>
    </recommendedName>
</protein>
<sequence>MQKVILKFLVSIFFCLAFFTVSIADSFDNELVTADSLYSTKLYTESIKIYESIFEAGKATPAMLLKMARIEEGLMNYGQTIFYLEKYFELTEDKKVLRHIEQIAEKEKLSGYSYNFGFYFSHYYQKWQPLLLAVLLAILIILLSFMIKNRDKQFLKRQYFSFAVILIVLIGVANNIVFPHYAIVVDHPTFLLQGPSAASNVVQRIDKNHKIVVKDQVDVWTETEWQDNKAYIKTDHLKKL</sequence>
<keyword evidence="1" id="KW-0812">Transmembrane</keyword>
<dbReference type="Proteomes" id="UP000240608">
    <property type="component" value="Unassembled WGS sequence"/>
</dbReference>
<dbReference type="RefSeq" id="WP_188465911.1">
    <property type="nucleotide sequence ID" value="NZ_BAABHU010000012.1"/>
</dbReference>
<gene>
    <name evidence="4" type="ORF">C9994_00745</name>
    <name evidence="3" type="ORF">GCM10011506_34670</name>
</gene>
<name>A0A2T4DVT8_9BACT</name>
<feature type="signal peptide" evidence="2">
    <location>
        <begin position="1"/>
        <end position="24"/>
    </location>
</feature>
<keyword evidence="2" id="KW-0732">Signal</keyword>
<reference evidence="4 5" key="2">
    <citation type="submission" date="2018-03" db="EMBL/GenBank/DDBJ databases">
        <title>Cross-interface Injection: A General Nanoliter Liquid Handling Method Applied to Single Cells Genome Amplification Automated Nanoliter Liquid Handling Applied to Single Cell Multiple Displacement Amplification.</title>
        <authorList>
            <person name="Yun J."/>
            <person name="Xu P."/>
            <person name="Xu J."/>
            <person name="Dai X."/>
            <person name="Wang Y."/>
            <person name="Zheng X."/>
            <person name="Cao C."/>
            <person name="Yi Q."/>
            <person name="Zhu Y."/>
            <person name="Wang L."/>
            <person name="Dong Z."/>
            <person name="Huang Y."/>
            <person name="Huang L."/>
            <person name="Du W."/>
        </authorList>
    </citation>
    <scope>NUCLEOTIDE SEQUENCE [LARGE SCALE GENOMIC DNA]</scope>
    <source>
        <strain evidence="4 5">Z-D1-2</strain>
    </source>
</reference>
<evidence type="ECO:0008006" key="7">
    <source>
        <dbReference type="Google" id="ProtNLM"/>
    </source>
</evidence>
<feature type="transmembrane region" description="Helical" evidence="1">
    <location>
        <begin position="127"/>
        <end position="147"/>
    </location>
</feature>
<evidence type="ECO:0000256" key="2">
    <source>
        <dbReference type="SAM" id="SignalP"/>
    </source>
</evidence>
<accession>A0A2T4DVT8</accession>
<organism evidence="4 5">
    <name type="scientific">Marivirga lumbricoides</name>
    <dbReference type="NCBI Taxonomy" id="1046115"/>
    <lineage>
        <taxon>Bacteria</taxon>
        <taxon>Pseudomonadati</taxon>
        <taxon>Bacteroidota</taxon>
        <taxon>Cytophagia</taxon>
        <taxon>Cytophagales</taxon>
        <taxon>Marivirgaceae</taxon>
        <taxon>Marivirga</taxon>
    </lineage>
</organism>
<keyword evidence="1" id="KW-0472">Membrane</keyword>
<reference evidence="3" key="1">
    <citation type="journal article" date="2014" name="Int. J. Syst. Evol. Microbiol.">
        <title>Complete genome of a new Firmicutes species belonging to the dominant human colonic microbiota ('Ruminococcus bicirculans') reveals two chromosomes and a selective capacity to utilize plant glucans.</title>
        <authorList>
            <consortium name="NISC Comparative Sequencing Program"/>
            <person name="Wegmann U."/>
            <person name="Louis P."/>
            <person name="Goesmann A."/>
            <person name="Henrissat B."/>
            <person name="Duncan S.H."/>
            <person name="Flint H.J."/>
        </authorList>
    </citation>
    <scope>NUCLEOTIDE SEQUENCE</scope>
    <source>
        <strain evidence="3">CGMCC 1.10832</strain>
    </source>
</reference>
<reference evidence="6" key="3">
    <citation type="journal article" date="2019" name="Int. J. Syst. Evol. Microbiol.">
        <title>The Global Catalogue of Microorganisms (GCM) 10K type strain sequencing project: providing services to taxonomists for standard genome sequencing and annotation.</title>
        <authorList>
            <consortium name="The Broad Institute Genomics Platform"/>
            <consortium name="The Broad Institute Genome Sequencing Center for Infectious Disease"/>
            <person name="Wu L."/>
            <person name="Ma J."/>
        </authorList>
    </citation>
    <scope>NUCLEOTIDE SEQUENCE [LARGE SCALE GENOMIC DNA]</scope>
    <source>
        <strain evidence="6">CGMCC 1.10832</strain>
    </source>
</reference>
<evidence type="ECO:0000313" key="6">
    <source>
        <dbReference type="Proteomes" id="UP000636010"/>
    </source>
</evidence>
<comment type="caution">
    <text evidence="4">The sequence shown here is derived from an EMBL/GenBank/DDBJ whole genome shotgun (WGS) entry which is preliminary data.</text>
</comment>
<keyword evidence="1" id="KW-1133">Transmembrane helix</keyword>
<dbReference type="EMBL" id="PYVU01000003">
    <property type="protein sequence ID" value="PTB97886.1"/>
    <property type="molecule type" value="Genomic_DNA"/>
</dbReference>
<dbReference type="EMBL" id="BMEC01000012">
    <property type="protein sequence ID" value="GGC46110.1"/>
    <property type="molecule type" value="Genomic_DNA"/>
</dbReference>
<keyword evidence="6" id="KW-1185">Reference proteome</keyword>
<feature type="chain" id="PRO_5015406075" description="SH3b domain-containing protein" evidence="2">
    <location>
        <begin position="25"/>
        <end position="240"/>
    </location>
</feature>
<evidence type="ECO:0000313" key="4">
    <source>
        <dbReference type="EMBL" id="PTB97886.1"/>
    </source>
</evidence>
<evidence type="ECO:0000313" key="3">
    <source>
        <dbReference type="EMBL" id="GGC46110.1"/>
    </source>
</evidence>
<dbReference type="AlphaFoldDB" id="A0A2T4DVT8"/>
<evidence type="ECO:0000256" key="1">
    <source>
        <dbReference type="SAM" id="Phobius"/>
    </source>
</evidence>
<feature type="transmembrane region" description="Helical" evidence="1">
    <location>
        <begin position="159"/>
        <end position="183"/>
    </location>
</feature>
<reference evidence="3" key="4">
    <citation type="submission" date="2024-05" db="EMBL/GenBank/DDBJ databases">
        <authorList>
            <person name="Sun Q."/>
            <person name="Zhou Y."/>
        </authorList>
    </citation>
    <scope>NUCLEOTIDE SEQUENCE</scope>
    <source>
        <strain evidence="3">CGMCC 1.10832</strain>
    </source>
</reference>
<dbReference type="Proteomes" id="UP000636010">
    <property type="component" value="Unassembled WGS sequence"/>
</dbReference>
<evidence type="ECO:0000313" key="5">
    <source>
        <dbReference type="Proteomes" id="UP000240608"/>
    </source>
</evidence>